<reference evidence="1" key="1">
    <citation type="submission" date="2019-06" db="EMBL/GenBank/DDBJ databases">
        <authorList>
            <person name="Zheng W."/>
        </authorList>
    </citation>
    <scope>NUCLEOTIDE SEQUENCE</scope>
    <source>
        <strain evidence="1">QDHG01</strain>
    </source>
</reference>
<dbReference type="EMBL" id="RRYP01012219">
    <property type="protein sequence ID" value="TNV77257.1"/>
    <property type="molecule type" value="Genomic_DNA"/>
</dbReference>
<organism evidence="1 2">
    <name type="scientific">Halteria grandinella</name>
    <dbReference type="NCBI Taxonomy" id="5974"/>
    <lineage>
        <taxon>Eukaryota</taxon>
        <taxon>Sar</taxon>
        <taxon>Alveolata</taxon>
        <taxon>Ciliophora</taxon>
        <taxon>Intramacronucleata</taxon>
        <taxon>Spirotrichea</taxon>
        <taxon>Stichotrichia</taxon>
        <taxon>Sporadotrichida</taxon>
        <taxon>Halteriidae</taxon>
        <taxon>Halteria</taxon>
    </lineage>
</organism>
<keyword evidence="2" id="KW-1185">Reference proteome</keyword>
<evidence type="ECO:0000313" key="1">
    <source>
        <dbReference type="EMBL" id="TNV77257.1"/>
    </source>
</evidence>
<proteinExistence type="predicted"/>
<protein>
    <submittedName>
        <fullName evidence="1">Uncharacterized protein</fullName>
    </submittedName>
</protein>
<gene>
    <name evidence="1" type="ORF">FGO68_gene4295</name>
</gene>
<dbReference type="Proteomes" id="UP000785679">
    <property type="component" value="Unassembled WGS sequence"/>
</dbReference>
<dbReference type="AlphaFoldDB" id="A0A8J8NKK4"/>
<sequence>MIYLRHNKMNEFQKTYRIEPIIHILPTKSLPRENLTISRNLQPYQQTYSTWTKRGFQRKKTDQMSNREEFYKSIEKKQGSPVTFDRGTKRQSLRAILLQAKSHRTQHNITTERTQSPRKDILMSSRAPQYEVCGETHCAYPFAQQLQSNSRNLPESFSPQKFRTQLETAMHIDMGKPNIGYKLNDRMKGFEAKMQNRIKLLDSVLKNFMEDTRQEFLVKPSPLQTRDQLKVFIEKAISRDKGEKIFVNKKFSDFDVIEMPRTTHFTDHGGNYITKSGYKIDDYYLDKGGETKVAIKPNAGRRVTLARINIKNQIRAGIPIGRTNDSFTTNQDNLQDAGASNQKHMHFSKNLEERLEIQYWK</sequence>
<name>A0A8J8NKK4_HALGN</name>
<comment type="caution">
    <text evidence="1">The sequence shown here is derived from an EMBL/GenBank/DDBJ whole genome shotgun (WGS) entry which is preliminary data.</text>
</comment>
<evidence type="ECO:0000313" key="2">
    <source>
        <dbReference type="Proteomes" id="UP000785679"/>
    </source>
</evidence>
<accession>A0A8J8NKK4</accession>